<evidence type="ECO:0000256" key="1">
    <source>
        <dbReference type="ARBA" id="ARBA00022679"/>
    </source>
</evidence>
<feature type="domain" description="THIF-type NAD/FAD binding fold" evidence="4">
    <location>
        <begin position="10"/>
        <end position="240"/>
    </location>
</feature>
<dbReference type="NCBIfam" id="NF004281">
    <property type="entry name" value="PRK05690.1"/>
    <property type="match status" value="1"/>
</dbReference>
<name>H5SDJ0_9BACT</name>
<sequence length="262" mass="28118">MISDAELERYSRQILLIGGRGQRALQSARVLVVGLGGLGSSAALYLAATGVGRLGLIDSETVELSNLHRQILHTTPDLGRSKIVSASEKLKALNPHVELIAHPQRLTSQNALEILKDYDVIVDGSDNFPTRYVVNDACVLLKKPNVHGSVLGFEGQVTVFAPGGPCYRCVYKKPPRPGTVASCAEAGVFPTVAGLVGLIQANEALKLLAGIEPVLQGRLLLVDARACAFSEIALTRDPDCVACGEHPQIRELIDYEEFCGRR</sequence>
<dbReference type="GO" id="GO:0008641">
    <property type="term" value="F:ubiquitin-like modifier activating enzyme activity"/>
    <property type="evidence" value="ECO:0007669"/>
    <property type="project" value="InterPro"/>
</dbReference>
<dbReference type="InterPro" id="IPR035985">
    <property type="entry name" value="Ubiquitin-activating_enz"/>
</dbReference>
<dbReference type="CDD" id="cd00757">
    <property type="entry name" value="ThiF_MoeB_HesA_family"/>
    <property type="match status" value="1"/>
</dbReference>
<dbReference type="EMBL" id="AP011682">
    <property type="protein sequence ID" value="BAL54226.1"/>
    <property type="molecule type" value="Genomic_DNA"/>
</dbReference>
<dbReference type="GO" id="GO:0016779">
    <property type="term" value="F:nucleotidyltransferase activity"/>
    <property type="evidence" value="ECO:0007669"/>
    <property type="project" value="TreeGrafter"/>
</dbReference>
<dbReference type="GO" id="GO:0004792">
    <property type="term" value="F:thiosulfate-cyanide sulfurtransferase activity"/>
    <property type="evidence" value="ECO:0007669"/>
    <property type="project" value="TreeGrafter"/>
</dbReference>
<proteinExistence type="predicted"/>
<dbReference type="GO" id="GO:0005524">
    <property type="term" value="F:ATP binding"/>
    <property type="evidence" value="ECO:0007669"/>
    <property type="project" value="UniProtKB-KW"/>
</dbReference>
<dbReference type="Gene3D" id="3.40.50.720">
    <property type="entry name" value="NAD(P)-binding Rossmann-like Domain"/>
    <property type="match status" value="1"/>
</dbReference>
<evidence type="ECO:0000256" key="2">
    <source>
        <dbReference type="ARBA" id="ARBA00022741"/>
    </source>
</evidence>
<keyword evidence="1" id="KW-0808">Transferase</keyword>
<dbReference type="FunFam" id="3.40.50.720:FF:000033">
    <property type="entry name" value="Adenylyltransferase and sulfurtransferase MOCS3"/>
    <property type="match status" value="1"/>
</dbReference>
<dbReference type="GO" id="GO:0005829">
    <property type="term" value="C:cytosol"/>
    <property type="evidence" value="ECO:0007669"/>
    <property type="project" value="TreeGrafter"/>
</dbReference>
<dbReference type="AlphaFoldDB" id="H5SDJ0"/>
<gene>
    <name evidence="5" type="ORF">HGMM_F13G06C09</name>
</gene>
<dbReference type="InterPro" id="IPR045886">
    <property type="entry name" value="ThiF/MoeB/HesA"/>
</dbReference>
<evidence type="ECO:0000259" key="4">
    <source>
        <dbReference type="Pfam" id="PF00899"/>
    </source>
</evidence>
<evidence type="ECO:0000313" key="5">
    <source>
        <dbReference type="EMBL" id="BAL54226.1"/>
    </source>
</evidence>
<dbReference type="SUPFAM" id="SSF69572">
    <property type="entry name" value="Activating enzymes of the ubiquitin-like proteins"/>
    <property type="match status" value="1"/>
</dbReference>
<dbReference type="PANTHER" id="PTHR10953">
    <property type="entry name" value="UBIQUITIN-ACTIVATING ENZYME E1"/>
    <property type="match status" value="1"/>
</dbReference>
<keyword evidence="3" id="KW-0067">ATP-binding</keyword>
<dbReference type="Pfam" id="PF00899">
    <property type="entry name" value="ThiF"/>
    <property type="match status" value="1"/>
</dbReference>
<dbReference type="InterPro" id="IPR000594">
    <property type="entry name" value="ThiF_NAD_FAD-bd"/>
</dbReference>
<accession>H5SDJ0</accession>
<reference evidence="5" key="1">
    <citation type="journal article" date="2005" name="Environ. Microbiol.">
        <title>Genetic and functional properties of uncultivated thermophilic crenarchaeotes from a subsurface gold mine as revealed by analysis of genome fragments.</title>
        <authorList>
            <person name="Nunoura T."/>
            <person name="Hirayama H."/>
            <person name="Takami H."/>
            <person name="Oida H."/>
            <person name="Nishi S."/>
            <person name="Shimamura S."/>
            <person name="Suzuki Y."/>
            <person name="Inagaki F."/>
            <person name="Takai K."/>
            <person name="Nealson K.H."/>
            <person name="Horikoshi K."/>
        </authorList>
    </citation>
    <scope>NUCLEOTIDE SEQUENCE</scope>
</reference>
<dbReference type="GO" id="GO:0008146">
    <property type="term" value="F:sulfotransferase activity"/>
    <property type="evidence" value="ECO:0007669"/>
    <property type="project" value="TreeGrafter"/>
</dbReference>
<keyword evidence="2" id="KW-0547">Nucleotide-binding</keyword>
<protein>
    <submittedName>
        <fullName evidence="5">Hypothetical conserved protein</fullName>
    </submittedName>
</protein>
<evidence type="ECO:0000256" key="3">
    <source>
        <dbReference type="ARBA" id="ARBA00022840"/>
    </source>
</evidence>
<reference evidence="5" key="2">
    <citation type="journal article" date="2012" name="PLoS ONE">
        <title>A Deeply Branching Thermophilic Bacterium with an Ancient Acetyl-CoA Pathway Dominates a Subsurface Ecosystem.</title>
        <authorList>
            <person name="Takami H."/>
            <person name="Noguchi H."/>
            <person name="Takaki Y."/>
            <person name="Uchiyama I."/>
            <person name="Toyoda A."/>
            <person name="Nishi S."/>
            <person name="Chee G.-J."/>
            <person name="Arai W."/>
            <person name="Nunoura T."/>
            <person name="Itoh T."/>
            <person name="Hattori M."/>
            <person name="Takai K."/>
        </authorList>
    </citation>
    <scope>NUCLEOTIDE SEQUENCE</scope>
</reference>
<organism evidence="5">
    <name type="scientific">uncultured Acetothermia bacterium</name>
    <dbReference type="NCBI Taxonomy" id="236499"/>
    <lineage>
        <taxon>Bacteria</taxon>
        <taxon>Candidatus Bipolaricaulota</taxon>
        <taxon>environmental samples</taxon>
    </lineage>
</organism>
<dbReference type="PANTHER" id="PTHR10953:SF102">
    <property type="entry name" value="ADENYLYLTRANSFERASE AND SULFURTRANSFERASE MOCS3"/>
    <property type="match status" value="1"/>
</dbReference>